<feature type="signal peptide" evidence="1">
    <location>
        <begin position="1"/>
        <end position="20"/>
    </location>
</feature>
<keyword evidence="1" id="KW-0732">Signal</keyword>
<evidence type="ECO:0000313" key="2">
    <source>
        <dbReference type="EMBL" id="CAG9811686.1"/>
    </source>
</evidence>
<dbReference type="AlphaFoldDB" id="A0A9N9S8N1"/>
<proteinExistence type="predicted"/>
<evidence type="ECO:0000256" key="1">
    <source>
        <dbReference type="SAM" id="SignalP"/>
    </source>
</evidence>
<reference evidence="2" key="1">
    <citation type="submission" date="2022-01" db="EMBL/GenBank/DDBJ databases">
        <authorList>
            <person name="King R."/>
        </authorList>
    </citation>
    <scope>NUCLEOTIDE SEQUENCE</scope>
</reference>
<feature type="chain" id="PRO_5040366738" evidence="1">
    <location>
        <begin position="21"/>
        <end position="382"/>
    </location>
</feature>
<dbReference type="EMBL" id="OU895880">
    <property type="protein sequence ID" value="CAG9811686.1"/>
    <property type="molecule type" value="Genomic_DNA"/>
</dbReference>
<dbReference type="SUPFAM" id="SSF52058">
    <property type="entry name" value="L domain-like"/>
    <property type="match status" value="1"/>
</dbReference>
<reference evidence="2" key="2">
    <citation type="submission" date="2022-10" db="EMBL/GenBank/DDBJ databases">
        <authorList>
            <consortium name="ENA_rothamsted_submissions"/>
            <consortium name="culmorum"/>
            <person name="King R."/>
        </authorList>
    </citation>
    <scope>NUCLEOTIDE SEQUENCE</scope>
</reference>
<evidence type="ECO:0000313" key="3">
    <source>
        <dbReference type="Proteomes" id="UP001153620"/>
    </source>
</evidence>
<gene>
    <name evidence="2" type="ORF">CHIRRI_LOCUS14493</name>
</gene>
<accession>A0A9N9S8N1</accession>
<dbReference type="InterPro" id="IPR032675">
    <property type="entry name" value="LRR_dom_sf"/>
</dbReference>
<keyword evidence="3" id="KW-1185">Reference proteome</keyword>
<organism evidence="2 3">
    <name type="scientific">Chironomus riparius</name>
    <dbReference type="NCBI Taxonomy" id="315576"/>
    <lineage>
        <taxon>Eukaryota</taxon>
        <taxon>Metazoa</taxon>
        <taxon>Ecdysozoa</taxon>
        <taxon>Arthropoda</taxon>
        <taxon>Hexapoda</taxon>
        <taxon>Insecta</taxon>
        <taxon>Pterygota</taxon>
        <taxon>Neoptera</taxon>
        <taxon>Endopterygota</taxon>
        <taxon>Diptera</taxon>
        <taxon>Nematocera</taxon>
        <taxon>Chironomoidea</taxon>
        <taxon>Chironomidae</taxon>
        <taxon>Chironominae</taxon>
        <taxon>Chironomus</taxon>
    </lineage>
</organism>
<dbReference type="OrthoDB" id="676979at2759"/>
<sequence length="382" mass="44211">MMKTVLTTLVLLNLLNYHGSTNVDCNYGINSFWSVLNKYECKVQNDPNIDSPEKVKIDEVTGNHSAGKTNGDEIYFHAESKVIQYFPQGLNSIFPNLVGVRLYNTSLKGIQKSDLKSYKYLKYLCLNTHDIQVLENDLFDFNPNIEYVLFANCKIVHIGLNVFDNLNKLKALYIGRNPCTGDYFNNNENDVKEIIKKSKIECKDPDFVVLDTVYTEIFNFTKYLNHRNFASFRRSFLTLQLVFNNSEYSNYWPLKEKIQNLGKISIWDYLPDTWFATSPTVKTKIAQLTTPKTIQNSTTSCKKCCQFDDFKSKNQKLYKNLNNSLESFKMSVTESLKKIDEKIDNVLSIVDVKITNLEQLLSTKIEQILKDKFDEVLKSLIH</sequence>
<name>A0A9N9S8N1_9DIPT</name>
<dbReference type="Gene3D" id="3.80.10.10">
    <property type="entry name" value="Ribonuclease Inhibitor"/>
    <property type="match status" value="1"/>
</dbReference>
<dbReference type="Proteomes" id="UP001153620">
    <property type="component" value="Chromosome 4"/>
</dbReference>
<protein>
    <submittedName>
        <fullName evidence="2">Uncharacterized protein</fullName>
    </submittedName>
</protein>